<dbReference type="CDD" id="cd06356">
    <property type="entry name" value="PBP1_amide_urea_BP-like"/>
    <property type="match status" value="1"/>
</dbReference>
<accession>A0A381IMA2</accession>
<proteinExistence type="predicted"/>
<dbReference type="Gene3D" id="3.40.50.2300">
    <property type="match status" value="2"/>
</dbReference>
<sequence length="415" mass="45786">MIMNSHLNRRTLLKSGAGAAAGLGLASIGGRAFAQEDTIRIASLLDLSGGLDAAGKPMQDAITFAVEEINQAGGLLGKQISLITYDTQTDMRLYPQYSQQAALKDKVSAVFGGITSASREVMRPVLRRLNTLYFYNTQYEGGVCDRNIFCTGITPAQKQSKHVPYAMNKWGKKIYTLAADYNYGQITAAWTRKYCTENGGQIVGEDFFPLDVTNFGSTIQKIQEAKPDFLYLVLVGGAHQSFYRQWAAAGMNKQIPMASTTMTIGGEQMVLSPEETNGILLCFNYFEALDTPANKAFLDRFHKRFGADYPYVTELAMATYQSVYLWAEGVKRAGTAERMPVIEALESGISLDLPSGKFSIDPQTHHCVMDINIGQIQDRKINILESFSQQQPLDTSGVCDLKKNPDDNSMYVIKV</sequence>
<organism evidence="1 2">
    <name type="scientific">Aminobacter aminovorans</name>
    <name type="common">Chelatobacter heintzii</name>
    <dbReference type="NCBI Taxonomy" id="83263"/>
    <lineage>
        <taxon>Bacteria</taxon>
        <taxon>Pseudomonadati</taxon>
        <taxon>Pseudomonadota</taxon>
        <taxon>Alphaproteobacteria</taxon>
        <taxon>Hyphomicrobiales</taxon>
        <taxon>Phyllobacteriaceae</taxon>
        <taxon>Aminobacter</taxon>
    </lineage>
</organism>
<dbReference type="EMBL" id="UFSM01000003">
    <property type="protein sequence ID" value="SUY29091.1"/>
    <property type="molecule type" value="Genomic_DNA"/>
</dbReference>
<dbReference type="RefSeq" id="WP_207904371.1">
    <property type="nucleotide sequence ID" value="NZ_BAAAVY010000014.1"/>
</dbReference>
<dbReference type="Pfam" id="PF13433">
    <property type="entry name" value="Peripla_BP_5"/>
    <property type="match status" value="1"/>
</dbReference>
<gene>
    <name evidence="1" type="primary">amiC_6</name>
    <name evidence="1" type="ORF">NCTC10684_05323</name>
</gene>
<name>A0A381IMA2_AMIAI</name>
<dbReference type="InterPro" id="IPR028082">
    <property type="entry name" value="Peripla_BP_I"/>
</dbReference>
<dbReference type="Proteomes" id="UP000254701">
    <property type="component" value="Unassembled WGS sequence"/>
</dbReference>
<dbReference type="AlphaFoldDB" id="A0A381IMA2"/>
<dbReference type="SUPFAM" id="SSF53822">
    <property type="entry name" value="Periplasmic binding protein-like I"/>
    <property type="match status" value="1"/>
</dbReference>
<dbReference type="PANTHER" id="PTHR47628:SF1">
    <property type="entry name" value="ALIPHATIC AMIDASE EXPRESSION-REGULATING PROTEIN"/>
    <property type="match status" value="1"/>
</dbReference>
<evidence type="ECO:0000313" key="1">
    <source>
        <dbReference type="EMBL" id="SUY29091.1"/>
    </source>
</evidence>
<dbReference type="PANTHER" id="PTHR47628">
    <property type="match status" value="1"/>
</dbReference>
<protein>
    <submittedName>
        <fullName evidence="1">Aliphatic amidase expression-regulating protein</fullName>
    </submittedName>
</protein>
<reference evidence="1 2" key="1">
    <citation type="submission" date="2018-06" db="EMBL/GenBank/DDBJ databases">
        <authorList>
            <consortium name="Pathogen Informatics"/>
            <person name="Doyle S."/>
        </authorList>
    </citation>
    <scope>NUCLEOTIDE SEQUENCE [LARGE SCALE GENOMIC DNA]</scope>
    <source>
        <strain evidence="1 2">NCTC10684</strain>
    </source>
</reference>
<evidence type="ECO:0000313" key="2">
    <source>
        <dbReference type="Proteomes" id="UP000254701"/>
    </source>
</evidence>